<evidence type="ECO:0008006" key="4">
    <source>
        <dbReference type="Google" id="ProtNLM"/>
    </source>
</evidence>
<sequence length="123" mass="13891">MSEEPLMDEVARRTKRLPPPPHVVFESLSQPRRSAVRPWLDLRDGEVEPRVLVAEAPGRVVWSTLWADRAGDEIHLELAAHESETALTVVLRSPQAASEETTKALRHRLSQLFFGELRESYGA</sequence>
<organism evidence="2 3">
    <name type="scientific">Nocardioides imazamoxiresistens</name>
    <dbReference type="NCBI Taxonomy" id="3231893"/>
    <lineage>
        <taxon>Bacteria</taxon>
        <taxon>Bacillati</taxon>
        <taxon>Actinomycetota</taxon>
        <taxon>Actinomycetes</taxon>
        <taxon>Propionibacteriales</taxon>
        <taxon>Nocardioidaceae</taxon>
        <taxon>Nocardioides</taxon>
    </lineage>
</organism>
<accession>A0ABU3PTS6</accession>
<evidence type="ECO:0000313" key="2">
    <source>
        <dbReference type="EMBL" id="MDT9592642.1"/>
    </source>
</evidence>
<dbReference type="EMBL" id="JAVYII010000002">
    <property type="protein sequence ID" value="MDT9592642.1"/>
    <property type="molecule type" value="Genomic_DNA"/>
</dbReference>
<feature type="region of interest" description="Disordered" evidence="1">
    <location>
        <begin position="1"/>
        <end position="25"/>
    </location>
</feature>
<keyword evidence="3" id="KW-1185">Reference proteome</keyword>
<gene>
    <name evidence="2" type="ORF">RDV89_06170</name>
</gene>
<evidence type="ECO:0000256" key="1">
    <source>
        <dbReference type="SAM" id="MobiDB-lite"/>
    </source>
</evidence>
<proteinExistence type="predicted"/>
<evidence type="ECO:0000313" key="3">
    <source>
        <dbReference type="Proteomes" id="UP001268542"/>
    </source>
</evidence>
<comment type="caution">
    <text evidence="2">The sequence shown here is derived from an EMBL/GenBank/DDBJ whole genome shotgun (WGS) entry which is preliminary data.</text>
</comment>
<dbReference type="RefSeq" id="WP_315732065.1">
    <property type="nucleotide sequence ID" value="NZ_JAVYII010000002.1"/>
</dbReference>
<reference evidence="2 3" key="1">
    <citation type="submission" date="2023-08" db="EMBL/GenBank/DDBJ databases">
        <title>Nocardioides seae sp. nov., a bacterium isolated from a soil.</title>
        <authorList>
            <person name="Wang X."/>
        </authorList>
    </citation>
    <scope>NUCLEOTIDE SEQUENCE [LARGE SCALE GENOMIC DNA]</scope>
    <source>
        <strain evidence="2 3">YZH12</strain>
    </source>
</reference>
<name>A0ABU3PTS6_9ACTN</name>
<dbReference type="Proteomes" id="UP001268542">
    <property type="component" value="Unassembled WGS sequence"/>
</dbReference>
<protein>
    <recommendedName>
        <fullName evidence="4">SRPBCC family protein</fullName>
    </recommendedName>
</protein>